<evidence type="ECO:0000256" key="4">
    <source>
        <dbReference type="RuleBase" id="RU003423"/>
    </source>
</evidence>
<dbReference type="Gene3D" id="2.40.50.100">
    <property type="match status" value="1"/>
</dbReference>
<evidence type="ECO:0000256" key="5">
    <source>
        <dbReference type="SAM" id="MobiDB-lite"/>
    </source>
</evidence>
<dbReference type="PROSITE" id="PS50968">
    <property type="entry name" value="BIOTINYL_LIPOYL"/>
    <property type="match status" value="1"/>
</dbReference>
<keyword evidence="4" id="KW-0808">Transferase</keyword>
<evidence type="ECO:0000259" key="6">
    <source>
        <dbReference type="PROSITE" id="PS50968"/>
    </source>
</evidence>
<dbReference type="SUPFAM" id="SSF51230">
    <property type="entry name" value="Single hybrid motif"/>
    <property type="match status" value="1"/>
</dbReference>
<keyword evidence="3 4" id="KW-0450">Lipoyl</keyword>
<dbReference type="InterPro" id="IPR000089">
    <property type="entry name" value="Biotin_lipoyl"/>
</dbReference>
<protein>
    <recommendedName>
        <fullName evidence="4">Dihydrolipoamide acetyltransferase component of pyruvate dehydrogenase complex</fullName>
        <ecNumber evidence="4">2.3.1.-</ecNumber>
    </recommendedName>
</protein>
<dbReference type="InterPro" id="IPR045257">
    <property type="entry name" value="E2/Pdx1"/>
</dbReference>
<dbReference type="STRING" id="1423801.FD50_GL000309"/>
<dbReference type="InterPro" id="IPR004167">
    <property type="entry name" value="PSBD"/>
</dbReference>
<comment type="caution">
    <text evidence="8">The sequence shown here is derived from an EMBL/GenBank/DDBJ whole genome shotgun (WGS) entry which is preliminary data.</text>
</comment>
<dbReference type="EMBL" id="AZFQ01000034">
    <property type="protein sequence ID" value="KRL99039.1"/>
    <property type="molecule type" value="Genomic_DNA"/>
</dbReference>
<dbReference type="PATRIC" id="fig|1423801.4.peg.315"/>
<dbReference type="GeneID" id="98307761"/>
<dbReference type="PANTHER" id="PTHR23151:SF90">
    <property type="entry name" value="DIHYDROLIPOYLLYSINE-RESIDUE ACETYLTRANSFERASE COMPONENT OF PYRUVATE DEHYDROGENASE COMPLEX, MITOCHONDRIAL-RELATED"/>
    <property type="match status" value="1"/>
</dbReference>
<dbReference type="OrthoDB" id="9805770at2"/>
<dbReference type="PANTHER" id="PTHR23151">
    <property type="entry name" value="DIHYDROLIPOAMIDE ACETYL/SUCCINYL-TRANSFERASE-RELATED"/>
    <property type="match status" value="1"/>
</dbReference>
<evidence type="ECO:0000313" key="9">
    <source>
        <dbReference type="Proteomes" id="UP000051166"/>
    </source>
</evidence>
<dbReference type="SUPFAM" id="SSF52777">
    <property type="entry name" value="CoA-dependent acyltransferases"/>
    <property type="match status" value="1"/>
</dbReference>
<feature type="region of interest" description="Disordered" evidence="5">
    <location>
        <begin position="80"/>
        <end position="122"/>
    </location>
</feature>
<dbReference type="Pfam" id="PF00198">
    <property type="entry name" value="2-oxoacid_dh"/>
    <property type="match status" value="1"/>
</dbReference>
<dbReference type="Gene3D" id="4.10.320.10">
    <property type="entry name" value="E3-binding domain"/>
    <property type="match status" value="1"/>
</dbReference>
<feature type="domain" description="Peripheral subunit-binding (PSBD)" evidence="7">
    <location>
        <begin position="129"/>
        <end position="166"/>
    </location>
</feature>
<dbReference type="RefSeq" id="WP_054758094.1">
    <property type="nucleotide sequence ID" value="NZ_AZFQ01000034.1"/>
</dbReference>
<dbReference type="Proteomes" id="UP000051166">
    <property type="component" value="Unassembled WGS sequence"/>
</dbReference>
<evidence type="ECO:0000256" key="1">
    <source>
        <dbReference type="ARBA" id="ARBA00001938"/>
    </source>
</evidence>
<keyword evidence="9" id="KW-1185">Reference proteome</keyword>
<organism evidence="8 9">
    <name type="scientific">Liquorilactobacillus satsumensis DSM 16230 = JCM 12392</name>
    <dbReference type="NCBI Taxonomy" id="1423801"/>
    <lineage>
        <taxon>Bacteria</taxon>
        <taxon>Bacillati</taxon>
        <taxon>Bacillota</taxon>
        <taxon>Bacilli</taxon>
        <taxon>Lactobacillales</taxon>
        <taxon>Lactobacillaceae</taxon>
        <taxon>Liquorilactobacillus</taxon>
    </lineage>
</organism>
<evidence type="ECO:0000256" key="3">
    <source>
        <dbReference type="ARBA" id="ARBA00022823"/>
    </source>
</evidence>
<dbReference type="AlphaFoldDB" id="A0A0R1V0B0"/>
<feature type="compositionally biased region" description="Low complexity" evidence="5">
    <location>
        <begin position="89"/>
        <end position="111"/>
    </location>
</feature>
<dbReference type="Pfam" id="PF02817">
    <property type="entry name" value="E3_binding"/>
    <property type="match status" value="1"/>
</dbReference>
<dbReference type="InterPro" id="IPR023213">
    <property type="entry name" value="CAT-like_dom_sf"/>
</dbReference>
<name>A0A0R1V0B0_9LACO</name>
<dbReference type="GO" id="GO:0045254">
    <property type="term" value="C:pyruvate dehydrogenase complex"/>
    <property type="evidence" value="ECO:0007669"/>
    <property type="project" value="InterPro"/>
</dbReference>
<evidence type="ECO:0000259" key="7">
    <source>
        <dbReference type="PROSITE" id="PS51826"/>
    </source>
</evidence>
<dbReference type="InterPro" id="IPR011053">
    <property type="entry name" value="Single_hybrid_motif"/>
</dbReference>
<dbReference type="PROSITE" id="PS51826">
    <property type="entry name" value="PSBD"/>
    <property type="match status" value="1"/>
</dbReference>
<dbReference type="Pfam" id="PF00364">
    <property type="entry name" value="Biotin_lipoyl"/>
    <property type="match status" value="1"/>
</dbReference>
<dbReference type="EC" id="2.3.1.-" evidence="4"/>
<comment type="cofactor">
    <cofactor evidence="1 4">
        <name>(R)-lipoate</name>
        <dbReference type="ChEBI" id="CHEBI:83088"/>
    </cofactor>
</comment>
<dbReference type="GO" id="GO:0016746">
    <property type="term" value="F:acyltransferase activity"/>
    <property type="evidence" value="ECO:0007669"/>
    <property type="project" value="UniProtKB-KW"/>
</dbReference>
<proteinExistence type="inferred from homology"/>
<keyword evidence="4" id="KW-0012">Acyltransferase</keyword>
<accession>A0A0R1V0B0</accession>
<reference evidence="8 9" key="1">
    <citation type="journal article" date="2015" name="Genome Announc.">
        <title>Expanding the biotechnology potential of lactobacilli through comparative genomics of 213 strains and associated genera.</title>
        <authorList>
            <person name="Sun Z."/>
            <person name="Harris H.M."/>
            <person name="McCann A."/>
            <person name="Guo C."/>
            <person name="Argimon S."/>
            <person name="Zhang W."/>
            <person name="Yang X."/>
            <person name="Jeffery I.B."/>
            <person name="Cooney J.C."/>
            <person name="Kagawa T.F."/>
            <person name="Liu W."/>
            <person name="Song Y."/>
            <person name="Salvetti E."/>
            <person name="Wrobel A."/>
            <person name="Rasinkangas P."/>
            <person name="Parkhill J."/>
            <person name="Rea M.C."/>
            <person name="O'Sullivan O."/>
            <person name="Ritari J."/>
            <person name="Douillard F.P."/>
            <person name="Paul Ross R."/>
            <person name="Yang R."/>
            <person name="Briner A.E."/>
            <person name="Felis G.E."/>
            <person name="de Vos W.M."/>
            <person name="Barrangou R."/>
            <person name="Klaenhammer T.R."/>
            <person name="Caufield P.W."/>
            <person name="Cui Y."/>
            <person name="Zhang H."/>
            <person name="O'Toole P.W."/>
        </authorList>
    </citation>
    <scope>NUCLEOTIDE SEQUENCE [LARGE SCALE GENOMIC DNA]</scope>
    <source>
        <strain evidence="8 9">DSM 16230</strain>
    </source>
</reference>
<gene>
    <name evidence="8" type="ORF">FD50_GL000309</name>
</gene>
<sequence length="413" mass="43626">MATEIIMPKLGLTMTEGTVFEWLKHEGDEVKKGETVATINSEKLTADVDAPADGVLLKIVVQEGEDAKCKAPIAYLGEKGEQAADTKQPAETTQEATAAAPVAGSAPTSPAEENVEQKRKSPAAGARIFITPLARKIAAEQGVDYSKIAGSGGNGRITRRDVESYVASQPTVAAPGQTQTAGVEVGQGLAGMRKVIAQRMMGSLQTTAQVTLHAKADITSLMAFRKELKQKVAHPLTSGQLSLTTLVTRAAILALKDTPDMNAWYQNGQFTHNEDVNIGMAVAVSAGLMVPVVKRAQTMTLTELGENLARVITGTRQGTLAGDLYTGGTFTISNLGKSGVEYFTPIINTPETGILGVGTLLQELQLDETGKLVQAVKLPLSLTFDHQVIDGSPAADFLAKIVAFLEDPYTLVL</sequence>
<evidence type="ECO:0000256" key="2">
    <source>
        <dbReference type="ARBA" id="ARBA00007317"/>
    </source>
</evidence>
<dbReference type="GO" id="GO:0006086">
    <property type="term" value="P:pyruvate decarboxylation to acetyl-CoA"/>
    <property type="evidence" value="ECO:0007669"/>
    <property type="project" value="InterPro"/>
</dbReference>
<dbReference type="InterPro" id="IPR036625">
    <property type="entry name" value="E3-bd_dom_sf"/>
</dbReference>
<dbReference type="Gene3D" id="3.30.559.10">
    <property type="entry name" value="Chloramphenicol acetyltransferase-like domain"/>
    <property type="match status" value="1"/>
</dbReference>
<dbReference type="CDD" id="cd06849">
    <property type="entry name" value="lipoyl_domain"/>
    <property type="match status" value="1"/>
</dbReference>
<evidence type="ECO:0000313" key="8">
    <source>
        <dbReference type="EMBL" id="KRL99039.1"/>
    </source>
</evidence>
<feature type="domain" description="Lipoyl-binding" evidence="6">
    <location>
        <begin position="2"/>
        <end position="77"/>
    </location>
</feature>
<comment type="similarity">
    <text evidence="2 4">Belongs to the 2-oxoacid dehydrogenase family.</text>
</comment>
<dbReference type="InterPro" id="IPR001078">
    <property type="entry name" value="2-oxoacid_DH_actylTfrase"/>
</dbReference>
<dbReference type="SUPFAM" id="SSF47005">
    <property type="entry name" value="Peripheral subunit-binding domain of 2-oxo acid dehydrogenase complex"/>
    <property type="match status" value="1"/>
</dbReference>